<dbReference type="GeneID" id="42033775"/>
<feature type="compositionally biased region" description="Polar residues" evidence="1">
    <location>
        <begin position="45"/>
        <end position="54"/>
    </location>
</feature>
<gene>
    <name evidence="3" type="ORF">FOIG_08600</name>
</gene>
<dbReference type="VEuPathDB" id="FungiDB:FOIG_08600"/>
<dbReference type="InterPro" id="IPR000305">
    <property type="entry name" value="GIY-YIG_endonuc"/>
</dbReference>
<protein>
    <recommendedName>
        <fullName evidence="2">GIY-YIG domain-containing protein</fullName>
    </recommendedName>
</protein>
<dbReference type="Proteomes" id="UP000030685">
    <property type="component" value="Unassembled WGS sequence"/>
</dbReference>
<feature type="compositionally biased region" description="Polar residues" evidence="1">
    <location>
        <begin position="105"/>
        <end position="145"/>
    </location>
</feature>
<reference evidence="3" key="2">
    <citation type="submission" date="2012-05" db="EMBL/GenBank/DDBJ databases">
        <title>The Genome Annotation of Fusarium oxysporum II5.</title>
        <authorList>
            <consortium name="The Broad Institute Genomics Platform"/>
            <person name="Ma L.-J."/>
            <person name="Corby-Kistler H."/>
            <person name="Broz K."/>
            <person name="Gale L.R."/>
            <person name="Jonkers W."/>
            <person name="O'Donnell K."/>
            <person name="Ploetz R."/>
            <person name="Steinberg C."/>
            <person name="Schwartz D.C."/>
            <person name="VanEtten H."/>
            <person name="Zhou S."/>
            <person name="Young S.K."/>
            <person name="Zeng Q."/>
            <person name="Gargeya S."/>
            <person name="Fitzgerald M."/>
            <person name="Abouelleil A."/>
            <person name="Alvarado L."/>
            <person name="Chapman S.B."/>
            <person name="Gainer-Dewar J."/>
            <person name="Goldberg J."/>
            <person name="Griggs A."/>
            <person name="Gujja S."/>
            <person name="Hansen M."/>
            <person name="Howarth C."/>
            <person name="Imamovic A."/>
            <person name="Ireland A."/>
            <person name="Larimer J."/>
            <person name="McCowan C."/>
            <person name="Murphy C."/>
            <person name="Pearson M."/>
            <person name="Poon T.W."/>
            <person name="Priest M."/>
            <person name="Roberts A."/>
            <person name="Saif S."/>
            <person name="Shea T."/>
            <person name="Sykes S."/>
            <person name="Wortman J."/>
            <person name="Nusbaum C."/>
            <person name="Birren B."/>
        </authorList>
    </citation>
    <scope>NUCLEOTIDE SEQUENCE</scope>
    <source>
        <strain evidence="3">54006</strain>
    </source>
</reference>
<feature type="compositionally biased region" description="Basic and acidic residues" evidence="1">
    <location>
        <begin position="164"/>
        <end position="195"/>
    </location>
</feature>
<dbReference type="RefSeq" id="XP_031061652.1">
    <property type="nucleotide sequence ID" value="XM_031208646.1"/>
</dbReference>
<feature type="region of interest" description="Disordered" evidence="1">
    <location>
        <begin position="1"/>
        <end position="213"/>
    </location>
</feature>
<name>X0JED4_FUSO5</name>
<dbReference type="PROSITE" id="PS50164">
    <property type="entry name" value="GIY_YIG"/>
    <property type="match status" value="1"/>
</dbReference>
<feature type="compositionally biased region" description="Basic and acidic residues" evidence="1">
    <location>
        <begin position="871"/>
        <end position="880"/>
    </location>
</feature>
<dbReference type="HOGENOM" id="CLU_016055_0_0_1"/>
<feature type="domain" description="GIY-YIG" evidence="2">
    <location>
        <begin position="398"/>
        <end position="496"/>
    </location>
</feature>
<feature type="compositionally biased region" description="Low complexity" evidence="1">
    <location>
        <begin position="16"/>
        <end position="36"/>
    </location>
</feature>
<reference evidence="3" key="1">
    <citation type="submission" date="2011-11" db="EMBL/GenBank/DDBJ databases">
        <title>The Genome Sequence of Fusarium oxysporum II5.</title>
        <authorList>
            <consortium name="The Broad Institute Genome Sequencing Platform"/>
            <person name="Ma L.-J."/>
            <person name="Gale L.R."/>
            <person name="Schwartz D.C."/>
            <person name="Zhou S."/>
            <person name="Corby-Kistler H."/>
            <person name="Young S.K."/>
            <person name="Zeng Q."/>
            <person name="Gargeya S."/>
            <person name="Fitzgerald M."/>
            <person name="Haas B."/>
            <person name="Abouelleil A."/>
            <person name="Alvarado L."/>
            <person name="Arachchi H.M."/>
            <person name="Berlin A."/>
            <person name="Brown A."/>
            <person name="Chapman S.B."/>
            <person name="Chen Z."/>
            <person name="Dunbar C."/>
            <person name="Freedman E."/>
            <person name="Gearin G."/>
            <person name="Goldberg J."/>
            <person name="Griggs A."/>
            <person name="Gujja S."/>
            <person name="Heiman D."/>
            <person name="Howarth C."/>
            <person name="Larson L."/>
            <person name="Lui A."/>
            <person name="MacDonald P.J.P."/>
            <person name="Montmayeur A."/>
            <person name="Murphy C."/>
            <person name="Neiman D."/>
            <person name="Pearson M."/>
            <person name="Priest M."/>
            <person name="Roberts A."/>
            <person name="Saif S."/>
            <person name="Shea T."/>
            <person name="Shenoy N."/>
            <person name="Sisk P."/>
            <person name="Stolte C."/>
            <person name="Sykes S."/>
            <person name="Wortman J."/>
            <person name="Nusbaum C."/>
            <person name="Birren B."/>
        </authorList>
    </citation>
    <scope>NUCLEOTIDE SEQUENCE [LARGE SCALE GENOMIC DNA]</scope>
    <source>
        <strain evidence="3">54006</strain>
    </source>
</reference>
<sequence length="880" mass="99265">MSYRGSSSNRREESPSRPSQGSSSRPSQGPPSRSSQTPISGFFKNLTSRGQQAEPSQGPSSRPQGSSSHPSQGTPSRPSRGSSSRPSQGPPSGPSQTSISGFFKNLTSRDQQAEPSQGPSSRTSQGPSSLPSQTSISGYFQTATSRPHEPPSPLQGFNSQGSPSRREESPSRPSRRQESPYRRLESPSRPRHESAPRPTEIPSHLDETPADIPPDVVNGWACVVTQDWDPRDHTLPQGLVPGLKVIKGDEVWVFRTNQRYGLVHRPHGATYLRGWVTVDVLQKGVERVDPLPIELPQVSNIGQGQTGTSQNASRPQDVLHATLRDLWQSIKRNENALNEALSGMSENSRNIFFHDRASEYGDIVNKCITKEARQIMGNGKFKIDHLKKLKPVSSKWPKEAGIYVIIYNDFGGRKIQDTLHDTAFYVGQTIDFNARKSNHQQNARNGKKTVHYRLALKAKSMIMVPIVVQTTSDVPANFLDIAEFSMVCLLKSWYTVLFSPAGPSVVGSYSDDFTACLTFSRMMRQIRSRTNWEPSESYGLNWQTPVFKHPKAEESWTSWYNPTKQVYVYRTRRALRIAKDNIAISWGTNIRVQIPNKVSDDAGLRHIQAVHLVVEVAKNKDGEYLTHPLRLVRFPPKIGRNSELEKLRSLAVMIQWLPEGGTEWKQYYLERRSLWEPISKTNPALYIYRLGMGILCDVEKVTYTNSPSWLFPTVPSKVNFLRYDHLQQKRVLEVVRSQRLRWPNNHTMDHNKDRLLELFPQRQYPHTRIGAQPAHGFFTQGRKSCDMCVSQRTTTKCDYDPNDHSCQCCRALQRVCTWSRTPPGENKNITDSFVHGQPLEELGIAVNVSRNEGSLVKTMEEPPFNPDIENEEHAELTGAQ</sequence>
<evidence type="ECO:0000313" key="3">
    <source>
        <dbReference type="EMBL" id="EXL99562.1"/>
    </source>
</evidence>
<feature type="compositionally biased region" description="Low complexity" evidence="1">
    <location>
        <begin position="55"/>
        <end position="87"/>
    </location>
</feature>
<accession>X0JED4</accession>
<dbReference type="EMBL" id="JH658284">
    <property type="protein sequence ID" value="EXL99562.1"/>
    <property type="molecule type" value="Genomic_DNA"/>
</dbReference>
<evidence type="ECO:0000259" key="2">
    <source>
        <dbReference type="PROSITE" id="PS50164"/>
    </source>
</evidence>
<feature type="region of interest" description="Disordered" evidence="1">
    <location>
        <begin position="859"/>
        <end position="880"/>
    </location>
</feature>
<dbReference type="AlphaFoldDB" id="X0JED4"/>
<evidence type="ECO:0000256" key="1">
    <source>
        <dbReference type="SAM" id="MobiDB-lite"/>
    </source>
</evidence>
<proteinExistence type="predicted"/>
<organism evidence="3">
    <name type="scientific">Fusarium odoratissimum (strain NRRL 54006)</name>
    <dbReference type="NCBI Taxonomy" id="1089451"/>
    <lineage>
        <taxon>Eukaryota</taxon>
        <taxon>Fungi</taxon>
        <taxon>Dikarya</taxon>
        <taxon>Ascomycota</taxon>
        <taxon>Pezizomycotina</taxon>
        <taxon>Sordariomycetes</taxon>
        <taxon>Hypocreomycetidae</taxon>
        <taxon>Hypocreales</taxon>
        <taxon>Nectriaceae</taxon>
        <taxon>Fusarium</taxon>
        <taxon>Fusarium oxysporum species complex</taxon>
        <taxon>Fusarium oxysporum f. sp. cubense (strain race 4)</taxon>
    </lineage>
</organism>